<feature type="compositionally biased region" description="Basic and acidic residues" evidence="1">
    <location>
        <begin position="126"/>
        <end position="140"/>
    </location>
</feature>
<evidence type="ECO:0000313" key="2">
    <source>
        <dbReference type="EMBL" id="KAL1263618.1"/>
    </source>
</evidence>
<proteinExistence type="predicted"/>
<comment type="caution">
    <text evidence="2">The sequence shown here is derived from an EMBL/GenBank/DDBJ whole genome shotgun (WGS) entry which is preliminary data.</text>
</comment>
<dbReference type="PANTHER" id="PTHR33663">
    <property type="entry name" value="COILED-COIL DOMAIN-CONTAINING PROTEIN 177"/>
    <property type="match status" value="1"/>
</dbReference>
<reference evidence="2 3" key="1">
    <citation type="submission" date="2023-09" db="EMBL/GenBank/DDBJ databases">
        <authorList>
            <person name="Wang M."/>
        </authorList>
    </citation>
    <scope>NUCLEOTIDE SEQUENCE [LARGE SCALE GENOMIC DNA]</scope>
    <source>
        <strain evidence="2">GT-2023</strain>
        <tissue evidence="2">Liver</tissue>
    </source>
</reference>
<name>A0ABR3MEU1_9TELE</name>
<keyword evidence="3" id="KW-1185">Reference proteome</keyword>
<feature type="region of interest" description="Disordered" evidence="1">
    <location>
        <begin position="116"/>
        <end position="148"/>
    </location>
</feature>
<feature type="compositionally biased region" description="Polar residues" evidence="1">
    <location>
        <begin position="116"/>
        <end position="125"/>
    </location>
</feature>
<dbReference type="EMBL" id="JAYMGO010000013">
    <property type="protein sequence ID" value="KAL1263618.1"/>
    <property type="molecule type" value="Genomic_DNA"/>
</dbReference>
<dbReference type="PANTHER" id="PTHR33663:SF3">
    <property type="entry name" value="COILED-COIL DOMAIN-CONTAINING PROTEIN 185"/>
    <property type="match status" value="1"/>
</dbReference>
<dbReference type="Proteomes" id="UP001558613">
    <property type="component" value="Unassembled WGS sequence"/>
</dbReference>
<dbReference type="InterPro" id="IPR029090">
    <property type="entry name" value="DUF4659"/>
</dbReference>
<sequence>MEHFKSISPLLHLDLNNFNSPEAEDSRYVLTSPRSLESCARLGVKPVDLLFRSLTEFIEENQDSSLEEVTELYEGYEKGRRERLRLCREERERIIQEGWNRKSSVKPFTTLETVLEQTAESQSTDSRAKYPSETHTDDHRVHSKSTISISDGFPSKKFPCSFSLADLRRSPATELRLKKHLAGDQSQTKHRNPRKRSQDCCVNAG</sequence>
<accession>A0ABR3MEU1</accession>
<organism evidence="2 3">
    <name type="scientific">Cirrhinus molitorella</name>
    <name type="common">mud carp</name>
    <dbReference type="NCBI Taxonomy" id="172907"/>
    <lineage>
        <taxon>Eukaryota</taxon>
        <taxon>Metazoa</taxon>
        <taxon>Chordata</taxon>
        <taxon>Craniata</taxon>
        <taxon>Vertebrata</taxon>
        <taxon>Euteleostomi</taxon>
        <taxon>Actinopterygii</taxon>
        <taxon>Neopterygii</taxon>
        <taxon>Teleostei</taxon>
        <taxon>Ostariophysi</taxon>
        <taxon>Cypriniformes</taxon>
        <taxon>Cyprinidae</taxon>
        <taxon>Labeoninae</taxon>
        <taxon>Labeonini</taxon>
        <taxon>Cirrhinus</taxon>
    </lineage>
</organism>
<gene>
    <name evidence="2" type="ORF">QQF64_006357</name>
</gene>
<evidence type="ECO:0000256" key="1">
    <source>
        <dbReference type="SAM" id="MobiDB-lite"/>
    </source>
</evidence>
<evidence type="ECO:0000313" key="3">
    <source>
        <dbReference type="Proteomes" id="UP001558613"/>
    </source>
</evidence>
<protein>
    <submittedName>
        <fullName evidence="2">Uncharacterized protein</fullName>
    </submittedName>
</protein>
<feature type="region of interest" description="Disordered" evidence="1">
    <location>
        <begin position="180"/>
        <end position="205"/>
    </location>
</feature>